<dbReference type="GO" id="GO:0032259">
    <property type="term" value="P:methylation"/>
    <property type="evidence" value="ECO:0007669"/>
    <property type="project" value="UniProtKB-KW"/>
</dbReference>
<dbReference type="Gene3D" id="3.40.50.150">
    <property type="entry name" value="Vaccinia Virus protein VP39"/>
    <property type="match status" value="1"/>
</dbReference>
<reference evidence="4" key="1">
    <citation type="journal article" date="2015" name="Nature">
        <title>Complex archaea that bridge the gap between prokaryotes and eukaryotes.</title>
        <authorList>
            <person name="Spang A."/>
            <person name="Saw J.H."/>
            <person name="Jorgensen S.L."/>
            <person name="Zaremba-Niedzwiedzka K."/>
            <person name="Martijn J."/>
            <person name="Lind A.E."/>
            <person name="van Eijk R."/>
            <person name="Schleper C."/>
            <person name="Guy L."/>
            <person name="Ettema T.J."/>
        </authorList>
    </citation>
    <scope>NUCLEOTIDE SEQUENCE</scope>
</reference>
<evidence type="ECO:0000256" key="1">
    <source>
        <dbReference type="ARBA" id="ARBA00022603"/>
    </source>
</evidence>
<comment type="caution">
    <text evidence="4">The sequence shown here is derived from an EMBL/GenBank/DDBJ whole genome shotgun (WGS) entry which is preliminary data.</text>
</comment>
<dbReference type="GO" id="GO:0003677">
    <property type="term" value="F:DNA binding"/>
    <property type="evidence" value="ECO:0007669"/>
    <property type="project" value="InterPro"/>
</dbReference>
<keyword evidence="2" id="KW-0808">Transferase</keyword>
<dbReference type="PRINTS" id="PR00508">
    <property type="entry name" value="S21N4MTFRASE"/>
</dbReference>
<dbReference type="EMBL" id="LAZR01025357">
    <property type="protein sequence ID" value="KKL72157.1"/>
    <property type="molecule type" value="Genomic_DNA"/>
</dbReference>
<dbReference type="AlphaFoldDB" id="A0A0F9HAN3"/>
<dbReference type="InterPro" id="IPR001091">
    <property type="entry name" value="RM_Methyltransferase"/>
</dbReference>
<protein>
    <recommendedName>
        <fullName evidence="3">DNA methylase N-4/N-6 domain-containing protein</fullName>
    </recommendedName>
</protein>
<keyword evidence="1" id="KW-0489">Methyltransferase</keyword>
<evidence type="ECO:0000313" key="4">
    <source>
        <dbReference type="EMBL" id="KKL72157.1"/>
    </source>
</evidence>
<sequence length="173" mass="19668">DPPYHEKDLLLYDDLAVHASRVLRDGGSLLCYVGHYAIGKIISMVESRGLKFQWPMVILHGGPSPAIFGRKVLVGYNPMLWFVKGKYEGEMIRDVIQSEFQGKELHDWAKSTVESDYYIKHMTIENEIVYDPFLGSGTFGVSAVKLNRQFIGCEINLEHFENAQRIISQVKSS</sequence>
<organism evidence="4">
    <name type="scientific">marine sediment metagenome</name>
    <dbReference type="NCBI Taxonomy" id="412755"/>
    <lineage>
        <taxon>unclassified sequences</taxon>
        <taxon>metagenomes</taxon>
        <taxon>ecological metagenomes</taxon>
    </lineage>
</organism>
<dbReference type="InterPro" id="IPR029063">
    <property type="entry name" value="SAM-dependent_MTases_sf"/>
</dbReference>
<dbReference type="SUPFAM" id="SSF53335">
    <property type="entry name" value="S-adenosyl-L-methionine-dependent methyltransferases"/>
    <property type="match status" value="1"/>
</dbReference>
<evidence type="ECO:0000256" key="2">
    <source>
        <dbReference type="ARBA" id="ARBA00022679"/>
    </source>
</evidence>
<gene>
    <name evidence="4" type="ORF">LCGC14_2087680</name>
</gene>
<proteinExistence type="predicted"/>
<evidence type="ECO:0000259" key="3">
    <source>
        <dbReference type="Pfam" id="PF01555"/>
    </source>
</evidence>
<dbReference type="GO" id="GO:0008170">
    <property type="term" value="F:N-methyltransferase activity"/>
    <property type="evidence" value="ECO:0007669"/>
    <property type="project" value="InterPro"/>
</dbReference>
<dbReference type="InterPro" id="IPR002941">
    <property type="entry name" value="DNA_methylase_N4/N6"/>
</dbReference>
<feature type="domain" description="DNA methylase N-4/N-6" evidence="3">
    <location>
        <begin position="118"/>
        <end position="164"/>
    </location>
</feature>
<name>A0A0F9HAN3_9ZZZZ</name>
<dbReference type="Pfam" id="PF01555">
    <property type="entry name" value="N6_N4_Mtase"/>
    <property type="match status" value="1"/>
</dbReference>
<accession>A0A0F9HAN3</accession>
<feature type="non-terminal residue" evidence="4">
    <location>
        <position position="1"/>
    </location>
</feature>